<proteinExistence type="predicted"/>
<dbReference type="Gene3D" id="3.30.300.20">
    <property type="match status" value="1"/>
</dbReference>
<comment type="caution">
    <text evidence="4">The sequence shown here is derived from an EMBL/GenBank/DDBJ whole genome shotgun (WGS) entry which is preliminary data.</text>
</comment>
<keyword evidence="5" id="KW-1185">Reference proteome</keyword>
<dbReference type="Gene3D" id="3.40.50.300">
    <property type="entry name" value="P-loop containing nucleotide triphosphate hydrolases"/>
    <property type="match status" value="1"/>
</dbReference>
<evidence type="ECO:0000313" key="4">
    <source>
        <dbReference type="EMBL" id="KAK6746235.1"/>
    </source>
</evidence>
<name>A0ABR1D8N3_NECAM</name>
<accession>A0ABR1D8N3</accession>
<dbReference type="SUPFAM" id="SSF54814">
    <property type="entry name" value="Prokaryotic type KH domain (KH-domain type II)"/>
    <property type="match status" value="1"/>
</dbReference>
<gene>
    <name evidence="4" type="primary">Necator_chrIII.g13151</name>
    <name evidence="4" type="ORF">RB195_012384</name>
</gene>
<feature type="domain" description="G" evidence="3">
    <location>
        <begin position="64"/>
        <end position="187"/>
    </location>
</feature>
<dbReference type="InterPro" id="IPR006073">
    <property type="entry name" value="GTP-bd"/>
</dbReference>
<keyword evidence="1" id="KW-0547">Nucleotide-binding</keyword>
<dbReference type="SUPFAM" id="SSF52540">
    <property type="entry name" value="P-loop containing nucleoside triphosphate hydrolases"/>
    <property type="match status" value="1"/>
</dbReference>
<dbReference type="EMBL" id="JAVFWL010000003">
    <property type="protein sequence ID" value="KAK6746235.1"/>
    <property type="molecule type" value="Genomic_DNA"/>
</dbReference>
<dbReference type="InterPro" id="IPR005662">
    <property type="entry name" value="GTPase_Era-like"/>
</dbReference>
<dbReference type="PANTHER" id="PTHR42698">
    <property type="entry name" value="GTPASE ERA"/>
    <property type="match status" value="1"/>
</dbReference>
<evidence type="ECO:0000259" key="3">
    <source>
        <dbReference type="Pfam" id="PF01926"/>
    </source>
</evidence>
<dbReference type="PANTHER" id="PTHR42698:SF1">
    <property type="entry name" value="GTPASE ERA, MITOCHONDRIAL"/>
    <property type="match status" value="1"/>
</dbReference>
<reference evidence="4 5" key="1">
    <citation type="submission" date="2023-08" db="EMBL/GenBank/DDBJ databases">
        <title>A Necator americanus chromosomal reference genome.</title>
        <authorList>
            <person name="Ilik V."/>
            <person name="Petrzelkova K.J."/>
            <person name="Pardy F."/>
            <person name="Fuh T."/>
            <person name="Niatou-Singa F.S."/>
            <person name="Gouil Q."/>
            <person name="Baker L."/>
            <person name="Ritchie M.E."/>
            <person name="Jex A.R."/>
            <person name="Gazzola D."/>
            <person name="Li H."/>
            <person name="Toshio Fujiwara R."/>
            <person name="Zhan B."/>
            <person name="Aroian R.V."/>
            <person name="Pafco B."/>
            <person name="Schwarz E.M."/>
        </authorList>
    </citation>
    <scope>NUCLEOTIDE SEQUENCE [LARGE SCALE GENOMIC DNA]</scope>
    <source>
        <strain evidence="4 5">Aroian</strain>
        <tissue evidence="4">Whole animal</tissue>
    </source>
</reference>
<organism evidence="4 5">
    <name type="scientific">Necator americanus</name>
    <name type="common">Human hookworm</name>
    <dbReference type="NCBI Taxonomy" id="51031"/>
    <lineage>
        <taxon>Eukaryota</taxon>
        <taxon>Metazoa</taxon>
        <taxon>Ecdysozoa</taxon>
        <taxon>Nematoda</taxon>
        <taxon>Chromadorea</taxon>
        <taxon>Rhabditida</taxon>
        <taxon>Rhabditina</taxon>
        <taxon>Rhabditomorpha</taxon>
        <taxon>Strongyloidea</taxon>
        <taxon>Ancylostomatidae</taxon>
        <taxon>Bunostominae</taxon>
        <taxon>Necator</taxon>
    </lineage>
</organism>
<protein>
    <recommendedName>
        <fullName evidence="3">G domain-containing protein</fullName>
    </recommendedName>
</protein>
<dbReference type="InterPro" id="IPR027417">
    <property type="entry name" value="P-loop_NTPase"/>
</dbReference>
<dbReference type="InterPro" id="IPR009019">
    <property type="entry name" value="KH_sf_prok-type"/>
</dbReference>
<evidence type="ECO:0000256" key="1">
    <source>
        <dbReference type="ARBA" id="ARBA00022741"/>
    </source>
</evidence>
<sequence length="444" mass="49489">MVGAGVPISFNLDGWRKGFSSLELENWIYNFKCQLKVLESLGHVSTSLNASAKRIHSPLARALEVAVIGAPNVGKSLLTNQLVRAAVSSVSKRMDTTTQNIEAVLTEDNVQLVVCDSPGTIGLRHAKETMGRSKDDIILTGPEEALKRAEHVLVVQDATATGDYIHHRVMHLLHRHSHLPASLVINKVDLISQRSDLLELTRILTNGRVAGAPIKIDKKAIGRLGVSSSDLRLHDDSVTDQDEAWQERYRKIIATPTHKVGFAETKHLFANIRGWSGFDAVFFVSSLTGEGIEPLRDHLKKLSQERKWRLDEMAVTTKTPQAICIDSVRAALLDTTPANVAYKLKPRITEWKVEGEVLQIVVEINCDKERIGRLIVGKGGRRIAEIGKRVNDHMHNLFERQLFFPFKITLLIHIRRDGKLAVLSRLNISGSCANHTENIRKKSK</sequence>
<keyword evidence="2" id="KW-0342">GTP-binding</keyword>
<dbReference type="CDD" id="cd22534">
    <property type="entry name" value="KH-II_Era"/>
    <property type="match status" value="1"/>
</dbReference>
<evidence type="ECO:0000256" key="2">
    <source>
        <dbReference type="ARBA" id="ARBA00023134"/>
    </source>
</evidence>
<dbReference type="InterPro" id="IPR015946">
    <property type="entry name" value="KH_dom-like_a/b"/>
</dbReference>
<dbReference type="Proteomes" id="UP001303046">
    <property type="component" value="Unassembled WGS sequence"/>
</dbReference>
<dbReference type="Pfam" id="PF01926">
    <property type="entry name" value="MMR_HSR1"/>
    <property type="match status" value="1"/>
</dbReference>
<evidence type="ECO:0000313" key="5">
    <source>
        <dbReference type="Proteomes" id="UP001303046"/>
    </source>
</evidence>